<keyword evidence="12" id="KW-1185">Reference proteome</keyword>
<name>A0A229VY97_9BIFI</name>
<dbReference type="AlphaFoldDB" id="A0A229VY97"/>
<proteinExistence type="inferred from homology"/>
<dbReference type="GO" id="GO:0005886">
    <property type="term" value="C:plasma membrane"/>
    <property type="evidence" value="ECO:0007669"/>
    <property type="project" value="UniProtKB-SubCell"/>
</dbReference>
<feature type="transmembrane region" description="Helical" evidence="8">
    <location>
        <begin position="261"/>
        <end position="286"/>
    </location>
</feature>
<evidence type="ECO:0000256" key="8">
    <source>
        <dbReference type="SAM" id="Phobius"/>
    </source>
</evidence>
<comment type="similarity">
    <text evidence="6">Belongs to the ABC-4 integral membrane protein family.</text>
</comment>
<sequence>MIRMIVKDLRINPLRTSLTALSMFIGIVALIAGVLVGTLGRDYLEAVNARLSGKTPTYSAIIDVRSLADARTTTTLQERLTTFRPGTASAQYHLNDLAVWASSGGGMEIRHVTIVVTDAERMGVMPAPIIEGAWLNGADEPATLETVVNESARQYVHDGTVTLARTGNPQQVPARVNGVVADGADEPVIYINAITLQRYWPQAWATDGLTILVHPEKGVDDQHVKTALDDLLSDVGIGSVSSWNRSDNAGDYEQVIGFLRLGVIVTAMLLLAVSAIGMINIGLAGIEQRSHELLIRRALGATRASIAMQVIGSSVLLSLIIAFAAVLISAALVWAVPWMLPPTRRSNRRRTRTRRLWSRQAHPSPPRSSAPSPRPSKPYDCNPRWPCDDSIMEGLRVKTWVLTRFENHAALPARQPCLFPMQ</sequence>
<evidence type="ECO:0000256" key="7">
    <source>
        <dbReference type="SAM" id="MobiDB-lite"/>
    </source>
</evidence>
<reference evidence="11 12" key="1">
    <citation type="submission" date="2017-05" db="EMBL/GenBank/DDBJ databases">
        <title>Bifidobacterium vansinderenii sp. nov.</title>
        <authorList>
            <person name="Lugli G.A."/>
            <person name="Duranti S."/>
            <person name="Mangifesta M."/>
        </authorList>
    </citation>
    <scope>NUCLEOTIDE SEQUENCE [LARGE SCALE GENOMIC DNA]</scope>
    <source>
        <strain evidence="11 12">Tam10B</strain>
    </source>
</reference>
<feature type="transmembrane region" description="Helical" evidence="8">
    <location>
        <begin position="315"/>
        <end position="340"/>
    </location>
</feature>
<feature type="compositionally biased region" description="Pro residues" evidence="7">
    <location>
        <begin position="363"/>
        <end position="376"/>
    </location>
</feature>
<feature type="domain" description="ABC3 transporter permease C-terminal" evidence="9">
    <location>
        <begin position="265"/>
        <end position="336"/>
    </location>
</feature>
<dbReference type="PANTHER" id="PTHR30572">
    <property type="entry name" value="MEMBRANE COMPONENT OF TRANSPORTER-RELATED"/>
    <property type="match status" value="1"/>
</dbReference>
<evidence type="ECO:0000256" key="4">
    <source>
        <dbReference type="ARBA" id="ARBA00022989"/>
    </source>
</evidence>
<evidence type="ECO:0000256" key="2">
    <source>
        <dbReference type="ARBA" id="ARBA00022475"/>
    </source>
</evidence>
<dbReference type="Pfam" id="PF02687">
    <property type="entry name" value="FtsX"/>
    <property type="match status" value="1"/>
</dbReference>
<dbReference type="GO" id="GO:0022857">
    <property type="term" value="F:transmembrane transporter activity"/>
    <property type="evidence" value="ECO:0007669"/>
    <property type="project" value="TreeGrafter"/>
</dbReference>
<evidence type="ECO:0000256" key="5">
    <source>
        <dbReference type="ARBA" id="ARBA00023136"/>
    </source>
</evidence>
<dbReference type="Pfam" id="PF12704">
    <property type="entry name" value="MacB_PCD"/>
    <property type="match status" value="1"/>
</dbReference>
<protein>
    <submittedName>
        <fullName evidence="11">ABC transporter substrate-binding protein</fullName>
    </submittedName>
</protein>
<keyword evidence="4 8" id="KW-1133">Transmembrane helix</keyword>
<dbReference type="PANTHER" id="PTHR30572:SF4">
    <property type="entry name" value="ABC TRANSPORTER PERMEASE YTRF"/>
    <property type="match status" value="1"/>
</dbReference>
<evidence type="ECO:0000259" key="9">
    <source>
        <dbReference type="Pfam" id="PF02687"/>
    </source>
</evidence>
<evidence type="ECO:0000313" key="11">
    <source>
        <dbReference type="EMBL" id="OXN00370.1"/>
    </source>
</evidence>
<dbReference type="InterPro" id="IPR025857">
    <property type="entry name" value="MacB_PCD"/>
</dbReference>
<feature type="transmembrane region" description="Helical" evidence="8">
    <location>
        <begin position="20"/>
        <end position="40"/>
    </location>
</feature>
<dbReference type="InterPro" id="IPR050250">
    <property type="entry name" value="Macrolide_Exporter_MacB"/>
</dbReference>
<organism evidence="11 12">
    <name type="scientific">Bifidobacterium vansinderenii</name>
    <dbReference type="NCBI Taxonomy" id="1984871"/>
    <lineage>
        <taxon>Bacteria</taxon>
        <taxon>Bacillati</taxon>
        <taxon>Actinomycetota</taxon>
        <taxon>Actinomycetes</taxon>
        <taxon>Bifidobacteriales</taxon>
        <taxon>Bifidobacteriaceae</taxon>
        <taxon>Bifidobacterium</taxon>
    </lineage>
</organism>
<feature type="domain" description="MacB-like periplasmic core" evidence="10">
    <location>
        <begin position="16"/>
        <end position="230"/>
    </location>
</feature>
<keyword evidence="3 8" id="KW-0812">Transmembrane</keyword>
<keyword evidence="5 8" id="KW-0472">Membrane</keyword>
<dbReference type="InterPro" id="IPR003838">
    <property type="entry name" value="ABC3_permease_C"/>
</dbReference>
<evidence type="ECO:0000256" key="6">
    <source>
        <dbReference type="ARBA" id="ARBA00038076"/>
    </source>
</evidence>
<dbReference type="Proteomes" id="UP000215433">
    <property type="component" value="Unassembled WGS sequence"/>
</dbReference>
<comment type="caution">
    <text evidence="11">The sequence shown here is derived from an EMBL/GenBank/DDBJ whole genome shotgun (WGS) entry which is preliminary data.</text>
</comment>
<evidence type="ECO:0000259" key="10">
    <source>
        <dbReference type="Pfam" id="PF12704"/>
    </source>
</evidence>
<comment type="subcellular location">
    <subcellularLocation>
        <location evidence="1">Cell membrane</location>
        <topology evidence="1">Multi-pass membrane protein</topology>
    </subcellularLocation>
</comment>
<accession>A0A229VY97</accession>
<keyword evidence="2" id="KW-1003">Cell membrane</keyword>
<dbReference type="EMBL" id="NEWD01000016">
    <property type="protein sequence ID" value="OXN00370.1"/>
    <property type="molecule type" value="Genomic_DNA"/>
</dbReference>
<gene>
    <name evidence="11" type="ORF">Tam10B_1239</name>
</gene>
<feature type="compositionally biased region" description="Basic residues" evidence="7">
    <location>
        <begin position="347"/>
        <end position="357"/>
    </location>
</feature>
<evidence type="ECO:0000256" key="3">
    <source>
        <dbReference type="ARBA" id="ARBA00022692"/>
    </source>
</evidence>
<evidence type="ECO:0000313" key="12">
    <source>
        <dbReference type="Proteomes" id="UP000215433"/>
    </source>
</evidence>
<evidence type="ECO:0000256" key="1">
    <source>
        <dbReference type="ARBA" id="ARBA00004651"/>
    </source>
</evidence>
<feature type="region of interest" description="Disordered" evidence="7">
    <location>
        <begin position="347"/>
        <end position="379"/>
    </location>
</feature>